<protein>
    <submittedName>
        <fullName evidence="3">Alpha/beta hydrolase</fullName>
    </submittedName>
</protein>
<proteinExistence type="predicted"/>
<dbReference type="InterPro" id="IPR022742">
    <property type="entry name" value="Hydrolase_4"/>
</dbReference>
<dbReference type="InterPro" id="IPR029058">
    <property type="entry name" value="AB_hydrolase_fold"/>
</dbReference>
<dbReference type="PANTHER" id="PTHR43265:SF1">
    <property type="entry name" value="ESTERASE ESTD"/>
    <property type="match status" value="1"/>
</dbReference>
<dbReference type="Gene3D" id="3.40.50.1820">
    <property type="entry name" value="alpha/beta hydrolase"/>
    <property type="match status" value="1"/>
</dbReference>
<dbReference type="Proteomes" id="UP000276603">
    <property type="component" value="Unassembled WGS sequence"/>
</dbReference>
<sequence length="346" mass="39073">MKRITTLLLLFLVGLVSKAQIKKEILDFEFEGVTLNGVLNTPENIDSKGIVLIVHGSGRTNAVAQEWYSDVRETIGRSGYATYMWDKMGCGKSGGTFNYNQSVQNSALEVIAAIHSLKKKQTPGSDKIGLWGISRAGWINPIVINQYRDIAFWISVSGVDGKENFKYLLQENLRINGLPKDSVDVIVGEWLESVRISHSGGSFKAYQDATPNLGKNPFWLRFTQGGITEEGYYAYQPTFMEEKLDEETGLQVYVKDFDSILSRIDCPVLALFGENDMNVDWQKTKALYERTLAPHTDLTIKSFPDCNHNLFECKTGGFYEIQDSDLPFKRCEGFLHAMSDWLKEKE</sequence>
<feature type="domain" description="Dienelactone hydrolase" evidence="1">
    <location>
        <begin position="262"/>
        <end position="315"/>
    </location>
</feature>
<dbReference type="Pfam" id="PF01738">
    <property type="entry name" value="DLH"/>
    <property type="match status" value="1"/>
</dbReference>
<dbReference type="RefSeq" id="WP_120712665.1">
    <property type="nucleotide sequence ID" value="NZ_CANMKH010000004.1"/>
</dbReference>
<evidence type="ECO:0000313" key="4">
    <source>
        <dbReference type="Proteomes" id="UP000276603"/>
    </source>
</evidence>
<comment type="caution">
    <text evidence="3">The sequence shown here is derived from an EMBL/GenBank/DDBJ whole genome shotgun (WGS) entry which is preliminary data.</text>
</comment>
<name>A0A3B0C818_9FLAO</name>
<evidence type="ECO:0000259" key="2">
    <source>
        <dbReference type="Pfam" id="PF12146"/>
    </source>
</evidence>
<dbReference type="GO" id="GO:0052689">
    <property type="term" value="F:carboxylic ester hydrolase activity"/>
    <property type="evidence" value="ECO:0007669"/>
    <property type="project" value="TreeGrafter"/>
</dbReference>
<dbReference type="PANTHER" id="PTHR43265">
    <property type="entry name" value="ESTERASE ESTD"/>
    <property type="match status" value="1"/>
</dbReference>
<dbReference type="SUPFAM" id="SSF53474">
    <property type="entry name" value="alpha/beta-Hydrolases"/>
    <property type="match status" value="1"/>
</dbReference>
<feature type="domain" description="Serine aminopeptidase S33" evidence="2">
    <location>
        <begin position="47"/>
        <end position="151"/>
    </location>
</feature>
<accession>A0A3B0C818</accession>
<organism evidence="3 4">
    <name type="scientific">Ulvibacterium marinum</name>
    <dbReference type="NCBI Taxonomy" id="2419782"/>
    <lineage>
        <taxon>Bacteria</taxon>
        <taxon>Pseudomonadati</taxon>
        <taxon>Bacteroidota</taxon>
        <taxon>Flavobacteriia</taxon>
        <taxon>Flavobacteriales</taxon>
        <taxon>Flavobacteriaceae</taxon>
        <taxon>Ulvibacterium</taxon>
    </lineage>
</organism>
<keyword evidence="4" id="KW-1185">Reference proteome</keyword>
<evidence type="ECO:0000259" key="1">
    <source>
        <dbReference type="Pfam" id="PF01738"/>
    </source>
</evidence>
<dbReference type="InterPro" id="IPR002925">
    <property type="entry name" value="Dienelactn_hydro"/>
</dbReference>
<keyword evidence="3" id="KW-0378">Hydrolase</keyword>
<dbReference type="Pfam" id="PF12146">
    <property type="entry name" value="Hydrolase_4"/>
    <property type="match status" value="1"/>
</dbReference>
<dbReference type="AlphaFoldDB" id="A0A3B0C818"/>
<reference evidence="3 4" key="1">
    <citation type="submission" date="2018-10" db="EMBL/GenBank/DDBJ databases">
        <title>Ulvibacterium marinum gen. nov., sp. nov., a novel marine bacterium of the family Flavobacteriaceae, isolated from a culture of the green alga Ulva prolifera.</title>
        <authorList>
            <person name="Zhang Z."/>
        </authorList>
    </citation>
    <scope>NUCLEOTIDE SEQUENCE [LARGE SCALE GENOMIC DNA]</scope>
    <source>
        <strain evidence="3 4">CCMM003</strain>
    </source>
</reference>
<gene>
    <name evidence="3" type="ORF">D7Z94_16430</name>
</gene>
<dbReference type="EMBL" id="RBCJ01000003">
    <property type="protein sequence ID" value="RKN79857.1"/>
    <property type="molecule type" value="Genomic_DNA"/>
</dbReference>
<evidence type="ECO:0000313" key="3">
    <source>
        <dbReference type="EMBL" id="RKN79857.1"/>
    </source>
</evidence>
<dbReference type="InterPro" id="IPR053145">
    <property type="entry name" value="AB_hydrolase_Est10"/>
</dbReference>
<dbReference type="OrthoDB" id="9809549at2"/>